<feature type="transmembrane region" description="Helical" evidence="1">
    <location>
        <begin position="255"/>
        <end position="274"/>
    </location>
</feature>
<keyword evidence="1" id="KW-0472">Membrane</keyword>
<proteinExistence type="predicted"/>
<dbReference type="Proteomes" id="UP001325680">
    <property type="component" value="Chromosome"/>
</dbReference>
<evidence type="ECO:0000313" key="3">
    <source>
        <dbReference type="Proteomes" id="UP001325680"/>
    </source>
</evidence>
<reference evidence="2 3" key="1">
    <citation type="submission" date="2023-12" db="EMBL/GenBank/DDBJ databases">
        <title>Genome sequencing and assembly of bacterial species from a model synthetic community.</title>
        <authorList>
            <person name="Hogle S.L."/>
        </authorList>
    </citation>
    <scope>NUCLEOTIDE SEQUENCE [LARGE SCALE GENOMIC DNA]</scope>
    <source>
        <strain evidence="2 3">HAMBI_3031</strain>
    </source>
</reference>
<feature type="transmembrane region" description="Helical" evidence="1">
    <location>
        <begin position="177"/>
        <end position="197"/>
    </location>
</feature>
<protein>
    <recommendedName>
        <fullName evidence="4">Beta-carotene 15,15'-monooxygenase</fullName>
    </recommendedName>
</protein>
<dbReference type="RefSeq" id="WP_114791771.1">
    <property type="nucleotide sequence ID" value="NZ_CP139960.1"/>
</dbReference>
<feature type="transmembrane region" description="Helical" evidence="1">
    <location>
        <begin position="92"/>
        <end position="125"/>
    </location>
</feature>
<feature type="transmembrane region" description="Helical" evidence="1">
    <location>
        <begin position="309"/>
        <end position="325"/>
    </location>
</feature>
<keyword evidence="1" id="KW-1133">Transmembrane helix</keyword>
<organism evidence="2 3">
    <name type="scientific">Niabella yanshanensis</name>
    <dbReference type="NCBI Taxonomy" id="577386"/>
    <lineage>
        <taxon>Bacteria</taxon>
        <taxon>Pseudomonadati</taxon>
        <taxon>Bacteroidota</taxon>
        <taxon>Chitinophagia</taxon>
        <taxon>Chitinophagales</taxon>
        <taxon>Chitinophagaceae</taxon>
        <taxon>Niabella</taxon>
    </lineage>
</organism>
<keyword evidence="1" id="KW-0812">Transmembrane</keyword>
<gene>
    <name evidence="2" type="ORF">U0035_15835</name>
</gene>
<feature type="transmembrane region" description="Helical" evidence="1">
    <location>
        <begin position="217"/>
        <end position="243"/>
    </location>
</feature>
<evidence type="ECO:0000313" key="2">
    <source>
        <dbReference type="EMBL" id="WQD37141.1"/>
    </source>
</evidence>
<accession>A0ABZ0W219</accession>
<evidence type="ECO:0008006" key="4">
    <source>
        <dbReference type="Google" id="ProtNLM"/>
    </source>
</evidence>
<feature type="transmembrane region" description="Helical" evidence="1">
    <location>
        <begin position="60"/>
        <end position="80"/>
    </location>
</feature>
<name>A0ABZ0W219_9BACT</name>
<keyword evidence="3" id="KW-1185">Reference proteome</keyword>
<feature type="transmembrane region" description="Helical" evidence="1">
    <location>
        <begin position="280"/>
        <end position="297"/>
    </location>
</feature>
<sequence>MTGIFRQKTPGNIILLILLGIFIKLPAFFHAKGFIVKQSDGIFYTNLTAFLDRLTNGSSFVFAGIAFSLNLLIAFILNSFINTDRFMNKPNFLAGMAYILITSFLPSFNMLSSNLVASVLLLTAFKLFYQSHHVKNHIFNASLLIGLASLFFFPALFFIAWAFLAVSVLRPFKLSDWIILVLGLISPYYFYGTYLFLNDRLEVPSYFYHLSFLSSDIRYSAWHAGALFFLLAPLLAGIYYMQANSAKMLVHIRKGWYLFLGYLAVTIIAALFDIEKTSENLVLALVPVAAFHGYGYLNAELKLYPKISFWLTIAFIITNQLYGSWW</sequence>
<evidence type="ECO:0000256" key="1">
    <source>
        <dbReference type="SAM" id="Phobius"/>
    </source>
</evidence>
<feature type="transmembrane region" description="Helical" evidence="1">
    <location>
        <begin position="137"/>
        <end position="165"/>
    </location>
</feature>
<dbReference type="EMBL" id="CP139960">
    <property type="protein sequence ID" value="WQD37141.1"/>
    <property type="molecule type" value="Genomic_DNA"/>
</dbReference>
<feature type="transmembrane region" description="Helical" evidence="1">
    <location>
        <begin position="12"/>
        <end position="31"/>
    </location>
</feature>